<keyword evidence="2 8" id="KW-0813">Transport</keyword>
<keyword evidence="3" id="KW-1003">Cell membrane</keyword>
<comment type="caution">
    <text evidence="10">The sequence shown here is derived from an EMBL/GenBank/DDBJ whole genome shotgun (WGS) entry which is preliminary data.</text>
</comment>
<sequence>MRRRPVLWGLAALALLFLLGPILLMVPVAFSSGDTIEFPPPGLSTRWFEQALDYQPFLDALRTSLLVAGGATLLALLIGVPATLVIQRYRFPGRKAIETLFLSPVIVPELVLGFALFQQLMVTLRITALGALLIGHTVLLLPYAVRVTGASLAMSDPALEEAARGLGAGPVRAFFRITLPVMTPGIVAASVLSLLTSFNNVPLSLLLTGPGMSTLPVEMLRYVEFSFDPVVAAVSTLLLGITVVVALVTERLVGFNKVFSQ</sequence>
<keyword evidence="7 8" id="KW-0472">Membrane</keyword>
<keyword evidence="4" id="KW-0997">Cell inner membrane</keyword>
<evidence type="ECO:0000256" key="8">
    <source>
        <dbReference type="RuleBase" id="RU363032"/>
    </source>
</evidence>
<evidence type="ECO:0000256" key="1">
    <source>
        <dbReference type="ARBA" id="ARBA00004429"/>
    </source>
</evidence>
<proteinExistence type="inferred from homology"/>
<dbReference type="GO" id="GO:0005886">
    <property type="term" value="C:plasma membrane"/>
    <property type="evidence" value="ECO:0007669"/>
    <property type="project" value="UniProtKB-SubCell"/>
</dbReference>
<dbReference type="PANTHER" id="PTHR43357:SF4">
    <property type="entry name" value="INNER MEMBRANE ABC TRANSPORTER PERMEASE PROTEIN YDCV"/>
    <property type="match status" value="1"/>
</dbReference>
<keyword evidence="5 8" id="KW-0812">Transmembrane</keyword>
<dbReference type="InterPro" id="IPR000515">
    <property type="entry name" value="MetI-like"/>
</dbReference>
<keyword evidence="6 8" id="KW-1133">Transmembrane helix</keyword>
<accession>A0AAE3KE78</accession>
<feature type="transmembrane region" description="Helical" evidence="8">
    <location>
        <begin position="99"/>
        <end position="120"/>
    </location>
</feature>
<dbReference type="PROSITE" id="PS50928">
    <property type="entry name" value="ABC_TM1"/>
    <property type="match status" value="1"/>
</dbReference>
<name>A0AAE3KE78_9PSEU</name>
<evidence type="ECO:0000256" key="5">
    <source>
        <dbReference type="ARBA" id="ARBA00022692"/>
    </source>
</evidence>
<evidence type="ECO:0000256" key="6">
    <source>
        <dbReference type="ARBA" id="ARBA00022989"/>
    </source>
</evidence>
<evidence type="ECO:0000256" key="2">
    <source>
        <dbReference type="ARBA" id="ARBA00022448"/>
    </source>
</evidence>
<reference evidence="10" key="1">
    <citation type="submission" date="2022-06" db="EMBL/GenBank/DDBJ databases">
        <title>Genomic Encyclopedia of Archaeal and Bacterial Type Strains, Phase II (KMG-II): from individual species to whole genera.</title>
        <authorList>
            <person name="Goeker M."/>
        </authorList>
    </citation>
    <scope>NUCLEOTIDE SEQUENCE</scope>
    <source>
        <strain evidence="10">DSM 43935</strain>
    </source>
</reference>
<dbReference type="Proteomes" id="UP001206128">
    <property type="component" value="Unassembled WGS sequence"/>
</dbReference>
<feature type="domain" description="ABC transmembrane type-1" evidence="9">
    <location>
        <begin position="61"/>
        <end position="249"/>
    </location>
</feature>
<dbReference type="Pfam" id="PF00528">
    <property type="entry name" value="BPD_transp_1"/>
    <property type="match status" value="1"/>
</dbReference>
<evidence type="ECO:0000313" key="10">
    <source>
        <dbReference type="EMBL" id="MCP2163642.1"/>
    </source>
</evidence>
<dbReference type="RefSeq" id="WP_253766463.1">
    <property type="nucleotide sequence ID" value="NZ_JAMTCK010000001.1"/>
</dbReference>
<dbReference type="SUPFAM" id="SSF161098">
    <property type="entry name" value="MetI-like"/>
    <property type="match status" value="1"/>
</dbReference>
<comment type="similarity">
    <text evidence="8">Belongs to the binding-protein-dependent transport system permease family.</text>
</comment>
<dbReference type="PANTHER" id="PTHR43357">
    <property type="entry name" value="INNER MEMBRANE ABC TRANSPORTER PERMEASE PROTEIN YDCV"/>
    <property type="match status" value="1"/>
</dbReference>
<evidence type="ECO:0000256" key="3">
    <source>
        <dbReference type="ARBA" id="ARBA00022475"/>
    </source>
</evidence>
<feature type="transmembrane region" description="Helical" evidence="8">
    <location>
        <begin position="65"/>
        <end position="87"/>
    </location>
</feature>
<dbReference type="AlphaFoldDB" id="A0AAE3KE78"/>
<evidence type="ECO:0000256" key="7">
    <source>
        <dbReference type="ARBA" id="ARBA00023136"/>
    </source>
</evidence>
<dbReference type="InterPro" id="IPR035906">
    <property type="entry name" value="MetI-like_sf"/>
</dbReference>
<feature type="transmembrane region" description="Helical" evidence="8">
    <location>
        <begin position="230"/>
        <end position="249"/>
    </location>
</feature>
<dbReference type="GO" id="GO:0055085">
    <property type="term" value="P:transmembrane transport"/>
    <property type="evidence" value="ECO:0007669"/>
    <property type="project" value="InterPro"/>
</dbReference>
<gene>
    <name evidence="10" type="ORF">LX83_000482</name>
</gene>
<feature type="transmembrane region" description="Helical" evidence="8">
    <location>
        <begin position="126"/>
        <end position="145"/>
    </location>
</feature>
<dbReference type="Gene3D" id="1.10.3720.10">
    <property type="entry name" value="MetI-like"/>
    <property type="match status" value="1"/>
</dbReference>
<organism evidence="10 11">
    <name type="scientific">Goodfellowiella coeruleoviolacea</name>
    <dbReference type="NCBI Taxonomy" id="334858"/>
    <lineage>
        <taxon>Bacteria</taxon>
        <taxon>Bacillati</taxon>
        <taxon>Actinomycetota</taxon>
        <taxon>Actinomycetes</taxon>
        <taxon>Pseudonocardiales</taxon>
        <taxon>Pseudonocardiaceae</taxon>
        <taxon>Goodfellowiella</taxon>
    </lineage>
</organism>
<protein>
    <submittedName>
        <fullName evidence="10">Spermidine/putrescine transport system permease protein</fullName>
    </submittedName>
</protein>
<evidence type="ECO:0000256" key="4">
    <source>
        <dbReference type="ARBA" id="ARBA00022519"/>
    </source>
</evidence>
<dbReference type="CDD" id="cd06261">
    <property type="entry name" value="TM_PBP2"/>
    <property type="match status" value="1"/>
</dbReference>
<keyword evidence="11" id="KW-1185">Reference proteome</keyword>
<evidence type="ECO:0000313" key="11">
    <source>
        <dbReference type="Proteomes" id="UP001206128"/>
    </source>
</evidence>
<evidence type="ECO:0000259" key="9">
    <source>
        <dbReference type="PROSITE" id="PS50928"/>
    </source>
</evidence>
<comment type="subcellular location">
    <subcellularLocation>
        <location evidence="1">Cell inner membrane</location>
        <topology evidence="1">Multi-pass membrane protein</topology>
    </subcellularLocation>
    <subcellularLocation>
        <location evidence="8">Cell membrane</location>
        <topology evidence="8">Multi-pass membrane protein</topology>
    </subcellularLocation>
</comment>
<dbReference type="EMBL" id="JAMTCK010000001">
    <property type="protein sequence ID" value="MCP2163642.1"/>
    <property type="molecule type" value="Genomic_DNA"/>
</dbReference>
<feature type="transmembrane region" description="Helical" evidence="8">
    <location>
        <begin position="173"/>
        <end position="195"/>
    </location>
</feature>